<keyword evidence="2" id="KW-1185">Reference proteome</keyword>
<name>A0A4S2B0B4_9BACE</name>
<gene>
    <name evidence="1" type="ORF">E5355_07190</name>
</gene>
<dbReference type="AlphaFoldDB" id="A0A4S2B0B4"/>
<evidence type="ECO:0000313" key="1">
    <source>
        <dbReference type="EMBL" id="TGY07211.1"/>
    </source>
</evidence>
<dbReference type="RefSeq" id="WP_136009774.1">
    <property type="nucleotide sequence ID" value="NZ_SRYZ01000011.1"/>
</dbReference>
<sequence>MRKAADNSGGTVVQNSSFGNNAPKIIYGFNNALRYKRFDLNVYFYGEAGRKVTSSYWEDWIDTNQNSQNLSRYVFDSFSSENQGSKNPSILAGSRGNGDYYLKSLYFIRCGNITLGYNVPVKKNWGISNLRVYADVNNPFVITNWTGLDPETDTGTYSYPNVTSYSLGLNITF</sequence>
<proteinExistence type="predicted"/>
<protein>
    <recommendedName>
        <fullName evidence="3">SusC/RagA family TonB-linked outer membrane protein</fullName>
    </recommendedName>
</protein>
<evidence type="ECO:0000313" key="2">
    <source>
        <dbReference type="Proteomes" id="UP000310532"/>
    </source>
</evidence>
<accession>A0A4S2B0B4</accession>
<reference evidence="1 2" key="1">
    <citation type="submission" date="2019-04" db="EMBL/GenBank/DDBJ databases">
        <title>Microbes associate with the intestines of laboratory mice.</title>
        <authorList>
            <person name="Navarre W."/>
            <person name="Wong E."/>
            <person name="Huang K."/>
            <person name="Tropini C."/>
            <person name="Ng K."/>
            <person name="Yu B."/>
        </authorList>
    </citation>
    <scope>NUCLEOTIDE SEQUENCE [LARGE SCALE GENOMIC DNA]</scope>
    <source>
        <strain evidence="1 2">NM69_E16B</strain>
    </source>
</reference>
<evidence type="ECO:0008006" key="3">
    <source>
        <dbReference type="Google" id="ProtNLM"/>
    </source>
</evidence>
<dbReference type="EMBL" id="SRYZ01000011">
    <property type="protein sequence ID" value="TGY07211.1"/>
    <property type="molecule type" value="Genomic_DNA"/>
</dbReference>
<comment type="caution">
    <text evidence="1">The sequence shown here is derived from an EMBL/GenBank/DDBJ whole genome shotgun (WGS) entry which is preliminary data.</text>
</comment>
<organism evidence="1 2">
    <name type="scientific">Bacteroides muris</name>
    <name type="common">ex Afrizal et al. 2022</name>
    <dbReference type="NCBI Taxonomy" id="2516960"/>
    <lineage>
        <taxon>Bacteria</taxon>
        <taxon>Pseudomonadati</taxon>
        <taxon>Bacteroidota</taxon>
        <taxon>Bacteroidia</taxon>
        <taxon>Bacteroidales</taxon>
        <taxon>Bacteroidaceae</taxon>
        <taxon>Bacteroides</taxon>
    </lineage>
</organism>
<dbReference type="Proteomes" id="UP000310532">
    <property type="component" value="Unassembled WGS sequence"/>
</dbReference>